<evidence type="ECO:0000259" key="21">
    <source>
        <dbReference type="Pfam" id="PF04108"/>
    </source>
</evidence>
<keyword evidence="12" id="KW-0804">Transcription</keyword>
<dbReference type="OMA" id="IHLAPQM"/>
<comment type="subcellular location">
    <subcellularLocation>
        <location evidence="4">Cytoplasm</location>
        <location evidence="4">Cytosol</location>
    </subcellularLocation>
    <subcellularLocation>
        <location evidence="3">Lysosome</location>
    </subcellularLocation>
    <subcellularLocation>
        <location evidence="1">Nucleus</location>
    </subcellularLocation>
    <subcellularLocation>
        <location evidence="2">Preautophagosomal structure</location>
    </subcellularLocation>
</comment>
<keyword evidence="8" id="KW-0653">Protein transport</keyword>
<dbReference type="GO" id="GO:0034517">
    <property type="term" value="P:ribophagy"/>
    <property type="evidence" value="ECO:0007669"/>
    <property type="project" value="TreeGrafter"/>
</dbReference>
<dbReference type="Proteomes" id="UP000295192">
    <property type="component" value="Unassembled WGS sequence"/>
</dbReference>
<comment type="function">
    <text evidence="16">Involved in autophagy. Regulates early events but also late events of autophagosome formation through direct interaction with Atg16L1. Required for the formation of the autophagosome-like double-membrane structure that surrounds the Salmonella-containing vacuole (SCV) during S.typhimurium infection and subsequent xenophagy. Involved in repair of DNA damage caused by ionizing radiation, which subsequently improves cell survival by decreasing apoptosis. Inhibits PTK2/FAK1 and PTK2B/PYK2 kinase activity, affecting their downstream signaling pathways. Plays a role as a modulator of TGF-beta-signaling by restricting substrate specificity of RNF111. Functions as a DNA-binding transcription factor. Is a potent regulator of the RB1 pathway through induction of RB1 expression. Plays a crucial role in muscular differentiation. Plays an indispensable role in fetal hematopoiesis and in the regulation of neuronal homeostasis.</text>
</comment>
<name>A0A484ATZ1_DRONA</name>
<evidence type="ECO:0000259" key="22">
    <source>
        <dbReference type="Pfam" id="PF10377"/>
    </source>
</evidence>
<evidence type="ECO:0000256" key="5">
    <source>
        <dbReference type="ARBA" id="ARBA00022448"/>
    </source>
</evidence>
<keyword evidence="7" id="KW-0597">Phosphoprotein</keyword>
<evidence type="ECO:0000256" key="6">
    <source>
        <dbReference type="ARBA" id="ARBA00022490"/>
    </source>
</evidence>
<dbReference type="GO" id="GO:0005634">
    <property type="term" value="C:nucleus"/>
    <property type="evidence" value="ECO:0007669"/>
    <property type="project" value="UniProtKB-SubCell"/>
</dbReference>
<evidence type="ECO:0000256" key="15">
    <source>
        <dbReference type="ARBA" id="ARBA00023306"/>
    </source>
</evidence>
<organism evidence="23 24">
    <name type="scientific">Drosophila navojoa</name>
    <name type="common">Fruit fly</name>
    <dbReference type="NCBI Taxonomy" id="7232"/>
    <lineage>
        <taxon>Eukaryota</taxon>
        <taxon>Metazoa</taxon>
        <taxon>Ecdysozoa</taxon>
        <taxon>Arthropoda</taxon>
        <taxon>Hexapoda</taxon>
        <taxon>Insecta</taxon>
        <taxon>Pterygota</taxon>
        <taxon>Neoptera</taxon>
        <taxon>Endopterygota</taxon>
        <taxon>Diptera</taxon>
        <taxon>Brachycera</taxon>
        <taxon>Muscomorpha</taxon>
        <taxon>Ephydroidea</taxon>
        <taxon>Drosophilidae</taxon>
        <taxon>Drosophila</taxon>
    </lineage>
</organism>
<dbReference type="GO" id="GO:0031090">
    <property type="term" value="C:organelle membrane"/>
    <property type="evidence" value="ECO:0007669"/>
    <property type="project" value="UniProtKB-ARBA"/>
</dbReference>
<feature type="region of interest" description="Disordered" evidence="20">
    <location>
        <begin position="1307"/>
        <end position="1332"/>
    </location>
</feature>
<evidence type="ECO:0000256" key="8">
    <source>
        <dbReference type="ARBA" id="ARBA00022927"/>
    </source>
</evidence>
<evidence type="ECO:0000256" key="12">
    <source>
        <dbReference type="ARBA" id="ARBA00023163"/>
    </source>
</evidence>
<keyword evidence="15" id="KW-0131">Cell cycle</keyword>
<feature type="compositionally biased region" description="Basic and acidic residues" evidence="20">
    <location>
        <begin position="1310"/>
        <end position="1326"/>
    </location>
</feature>
<evidence type="ECO:0000256" key="2">
    <source>
        <dbReference type="ARBA" id="ARBA00004329"/>
    </source>
</evidence>
<dbReference type="InterPro" id="IPR019460">
    <property type="entry name" value="Atg11_C"/>
</dbReference>
<dbReference type="GO" id="GO:0008285">
    <property type="term" value="P:negative regulation of cell population proliferation"/>
    <property type="evidence" value="ECO:0007669"/>
    <property type="project" value="UniProtKB-ARBA"/>
</dbReference>
<proteinExistence type="predicted"/>
<evidence type="ECO:0000313" key="23">
    <source>
        <dbReference type="EMBL" id="TDG39864.1"/>
    </source>
</evidence>
<evidence type="ECO:0000256" key="9">
    <source>
        <dbReference type="ARBA" id="ARBA00023006"/>
    </source>
</evidence>
<dbReference type="EMBL" id="LSRL02000780">
    <property type="protein sequence ID" value="TDG39864.1"/>
    <property type="molecule type" value="Genomic_DNA"/>
</dbReference>
<dbReference type="STRING" id="7232.A0A484ATZ1"/>
<dbReference type="CDD" id="cd17060">
    <property type="entry name" value="Ubl_RB1CC1"/>
    <property type="match status" value="1"/>
</dbReference>
<dbReference type="GO" id="GO:0015031">
    <property type="term" value="P:protein transport"/>
    <property type="evidence" value="ECO:0007669"/>
    <property type="project" value="UniProtKB-KW"/>
</dbReference>
<dbReference type="PANTHER" id="PTHR13222">
    <property type="entry name" value="RB1-INDUCIBLE COILED-COIL"/>
    <property type="match status" value="1"/>
</dbReference>
<keyword evidence="14" id="KW-0539">Nucleus</keyword>
<dbReference type="GO" id="GO:0061723">
    <property type="term" value="P:glycophagy"/>
    <property type="evidence" value="ECO:0007669"/>
    <property type="project" value="TreeGrafter"/>
</dbReference>
<keyword evidence="5" id="KW-0813">Transport</keyword>
<feature type="coiled-coil region" evidence="19">
    <location>
        <begin position="718"/>
        <end position="748"/>
    </location>
</feature>
<evidence type="ECO:0000256" key="18">
    <source>
        <dbReference type="ARBA" id="ARBA00080154"/>
    </source>
</evidence>
<sequence>MMLYVYHVDVGRMLSFDMTVALSSVENLKETIQRLHQLPAANIVLLVSGGEMLTHSTQVSCYSAGTDTNPIFMFLTGDERLGPTIASGGSSGSTASAAADAADAELRRLVDESQKLPAVLETVRQRAALAQHMGELGRKEEQQCERLVHEQHLQQQGWSAVVANMEDLTSEFTERFHNFCLAFDRHLQQRESYLELLRNFNEDLKQLARIPILPALMSHAQADFHGFDELLDTDDGDVEKLKTETDLIEPGTKSVEKSSSSTSPNKKLKMGHEEFNQSDSNTKLQQQHQLNLLQWISSKGNHAALQQMCDECVQGLETFSVEIYEKLKTEVQNIIMMANQSDVKEIKGLSDRLYRLDEFKYKIKKIVQDQREQATALQQNESRALNLRDNSVLPDLCLSHRSQLLVMRDNHIKIREYSRLIAHSKEELGRNLNTRLRRIVYIENAMSEYDNRLLFYHRCLRRAERHLSIIEQIHRAPSTYVAAVTEVVRRKIFSDEFRVWASRLSADFDRIHSEELQRRQLFNQSFDGHFLNILFPGMADMPPTFANDHPELSFDTRLPQLGRSDIEFLSVQLPELANQLQLPNMEPVLQFFVQRHEVMQPEQLAHEHPEQLELATEVGKQTVSTLTSLHVEKIDRSTTTEPRLMLSASTLTDDNAVSVQRLRDALQAMSKLALNCLAMARSNLSSLRHEVERGYQYELMTGLAQMQEQWQLLSMKWKQKESEQAEELEQMRQQLLFAEEDKVRAVAQAREQLIHEHKTELESLRCRFKLMTSMERSPSDSSLEKLERPTSSASMVSLDVEQLLAQQRQDMIAQRERAISEAIEAERALWQRRELRTQNSESVMANVSILKDVLEDKERQLDTLREQNRMLTEECYQLKTRLEMLTNEDGNSWLKEKIDYLNRDKCRLEEELNLEKSRRIEMESSVAALRSSTYELGVTVAGGTLTRSKSSVPSSSSHRYITLEGCAKGDLVFVIWSIRHAQFMVVQDSQTLYFVHAGSLPALQLTAPTTQVAQPLSSGAAAGVPSTQEEPNHIPLPYYAIGRVVDKEYCQARKDENRYRVSKGSKFYRIKLAPVSSRYPQRCDRLESTASVGVISRLQITSTSRDVIDIPGPASIAGSSIYQSFKERTVSISSVNEEEDESASLLSERCHYISVSEEDELLAFSTSAAEATVAGTAITTVAATTSTEVAVIATATQAQSVITEQPTASRKLKLDLLLASADLLTHSLTPQQHPTQQNLSEENPKETKLSEHVTQLSDLNTIQLTDEPVNLYVTPATATTAAATKTTVDAKSAKGIVVAVESSTTGTAHISEDSDEYRSLEGKDDADFSVSE</sequence>
<evidence type="ECO:0000313" key="24">
    <source>
        <dbReference type="Proteomes" id="UP000295192"/>
    </source>
</evidence>
<dbReference type="GO" id="GO:0000422">
    <property type="term" value="P:autophagy of mitochondrion"/>
    <property type="evidence" value="ECO:0007669"/>
    <property type="project" value="TreeGrafter"/>
</dbReference>
<dbReference type="InterPro" id="IPR040040">
    <property type="entry name" value="ATG11"/>
</dbReference>
<keyword evidence="24" id="KW-1185">Reference proteome</keyword>
<keyword evidence="9" id="KW-0072">Autophagy</keyword>
<feature type="region of interest" description="Disordered" evidence="20">
    <location>
        <begin position="248"/>
        <end position="278"/>
    </location>
</feature>
<dbReference type="Pfam" id="PF10377">
    <property type="entry name" value="ATG11"/>
    <property type="match status" value="1"/>
</dbReference>
<feature type="domain" description="Autophagy-related protein 11 C-terminal" evidence="22">
    <location>
        <begin position="925"/>
        <end position="1073"/>
    </location>
</feature>
<dbReference type="GO" id="GO:0019901">
    <property type="term" value="F:protein kinase binding"/>
    <property type="evidence" value="ECO:0007669"/>
    <property type="project" value="UniProtKB-ARBA"/>
</dbReference>
<dbReference type="GO" id="GO:0000045">
    <property type="term" value="P:autophagosome assembly"/>
    <property type="evidence" value="ECO:0007669"/>
    <property type="project" value="InterPro"/>
</dbReference>
<evidence type="ECO:0000256" key="16">
    <source>
        <dbReference type="ARBA" id="ARBA00053494"/>
    </source>
</evidence>
<dbReference type="GO" id="GO:0060090">
    <property type="term" value="F:molecular adaptor activity"/>
    <property type="evidence" value="ECO:0007669"/>
    <property type="project" value="TreeGrafter"/>
</dbReference>
<evidence type="ECO:0000256" key="19">
    <source>
        <dbReference type="SAM" id="Coils"/>
    </source>
</evidence>
<dbReference type="InterPro" id="IPR045326">
    <property type="entry name" value="ATG17-like_dom"/>
</dbReference>
<dbReference type="OrthoDB" id="447953at2759"/>
<keyword evidence="13" id="KW-0458">Lysosome</keyword>
<feature type="coiled-coil region" evidence="19">
    <location>
        <begin position="847"/>
        <end position="888"/>
    </location>
</feature>
<evidence type="ECO:0000256" key="14">
    <source>
        <dbReference type="ARBA" id="ARBA00023242"/>
    </source>
</evidence>
<evidence type="ECO:0000256" key="1">
    <source>
        <dbReference type="ARBA" id="ARBA00004123"/>
    </source>
</evidence>
<gene>
    <name evidence="23" type="ORF">AWZ03_013712</name>
</gene>
<evidence type="ECO:0000256" key="20">
    <source>
        <dbReference type="SAM" id="MobiDB-lite"/>
    </source>
</evidence>
<dbReference type="PANTHER" id="PTHR13222:SF1">
    <property type="entry name" value="RB1-INDUCIBLE COILED-COIL PROTEIN 1"/>
    <property type="match status" value="1"/>
</dbReference>
<evidence type="ECO:0000256" key="17">
    <source>
        <dbReference type="ARBA" id="ARBA00069790"/>
    </source>
</evidence>
<feature type="domain" description="Autophagy protein ATG17-like" evidence="21">
    <location>
        <begin position="121"/>
        <end position="531"/>
    </location>
</feature>
<dbReference type="GO" id="GO:0005764">
    <property type="term" value="C:lysosome"/>
    <property type="evidence" value="ECO:0007669"/>
    <property type="project" value="UniProtKB-SubCell"/>
</dbReference>
<dbReference type="Pfam" id="PF04108">
    <property type="entry name" value="ATG17_like"/>
    <property type="match status" value="1"/>
</dbReference>
<dbReference type="GO" id="GO:0061709">
    <property type="term" value="P:reticulophagy"/>
    <property type="evidence" value="ECO:0007669"/>
    <property type="project" value="TreeGrafter"/>
</dbReference>
<accession>A0A484ATZ1</accession>
<dbReference type="GO" id="GO:0005829">
    <property type="term" value="C:cytosol"/>
    <property type="evidence" value="ECO:0007669"/>
    <property type="project" value="UniProtKB-SubCell"/>
</dbReference>
<evidence type="ECO:0000256" key="10">
    <source>
        <dbReference type="ARBA" id="ARBA00023015"/>
    </source>
</evidence>
<protein>
    <recommendedName>
        <fullName evidence="17">RB1-inducible coiled-coil protein 1</fullName>
    </recommendedName>
    <alternativeName>
        <fullName evidence="18">FAK family kinase-interacting protein of 200 kDa</fullName>
    </alternativeName>
</protein>
<keyword evidence="10" id="KW-0805">Transcription regulation</keyword>
<keyword evidence="6" id="KW-0963">Cytoplasm</keyword>
<dbReference type="GO" id="GO:1990316">
    <property type="term" value="C:Atg1/ULK1 kinase complex"/>
    <property type="evidence" value="ECO:0007669"/>
    <property type="project" value="TreeGrafter"/>
</dbReference>
<dbReference type="GO" id="GO:0034727">
    <property type="term" value="P:piecemeal microautophagy of the nucleus"/>
    <property type="evidence" value="ECO:0007669"/>
    <property type="project" value="TreeGrafter"/>
</dbReference>
<reference evidence="23 24" key="1">
    <citation type="journal article" date="2019" name="J. Hered.">
        <title>An Improved Genome Assembly for Drosophila navojoa, the Basal Species in the mojavensis Cluster.</title>
        <authorList>
            <person name="Vanderlinde T."/>
            <person name="Dupim E.G."/>
            <person name="Nazario-Yepiz N.O."/>
            <person name="Carvalho A.B."/>
        </authorList>
    </citation>
    <scope>NUCLEOTIDE SEQUENCE [LARGE SCALE GENOMIC DNA]</scope>
    <source>
        <strain evidence="23">Navoj_Jal97</strain>
        <tissue evidence="23">Whole organism</tissue>
    </source>
</reference>
<evidence type="ECO:0000256" key="3">
    <source>
        <dbReference type="ARBA" id="ARBA00004371"/>
    </source>
</evidence>
<evidence type="ECO:0000256" key="11">
    <source>
        <dbReference type="ARBA" id="ARBA00023054"/>
    </source>
</evidence>
<evidence type="ECO:0000256" key="7">
    <source>
        <dbReference type="ARBA" id="ARBA00022553"/>
    </source>
</evidence>
<comment type="caution">
    <text evidence="23">The sequence shown here is derived from an EMBL/GenBank/DDBJ whole genome shotgun (WGS) entry which is preliminary data.</text>
</comment>
<evidence type="ECO:0000256" key="4">
    <source>
        <dbReference type="ARBA" id="ARBA00004514"/>
    </source>
</evidence>
<dbReference type="FunFam" id="3.10.20.90:FF:000049">
    <property type="entry name" value="RB1-inducible coiled-coil protein 1 isoform X1"/>
    <property type="match status" value="1"/>
</dbReference>
<keyword evidence="11 19" id="KW-0175">Coiled coil</keyword>
<evidence type="ECO:0000256" key="13">
    <source>
        <dbReference type="ARBA" id="ARBA00023228"/>
    </source>
</evidence>
<dbReference type="GO" id="GO:0034045">
    <property type="term" value="C:phagophore assembly site membrane"/>
    <property type="evidence" value="ECO:0007669"/>
    <property type="project" value="TreeGrafter"/>
</dbReference>